<feature type="region of interest" description="Disordered" evidence="1">
    <location>
        <begin position="21"/>
        <end position="152"/>
    </location>
</feature>
<dbReference type="HOGENOM" id="CLU_022327_1_0_1"/>
<name>A0A0B2WZE6_METAS</name>
<feature type="compositionally biased region" description="Basic and acidic residues" evidence="1">
    <location>
        <begin position="131"/>
        <end position="140"/>
    </location>
</feature>
<keyword evidence="3" id="KW-1185">Reference proteome</keyword>
<reference evidence="2 3" key="1">
    <citation type="journal article" date="2014" name="Proc. Natl. Acad. Sci. U.S.A.">
        <title>Trajectory and genomic determinants of fungal-pathogen speciation and host adaptation.</title>
        <authorList>
            <person name="Hu X."/>
            <person name="Xiao G."/>
            <person name="Zheng P."/>
            <person name="Shang Y."/>
            <person name="Su Y."/>
            <person name="Zhang X."/>
            <person name="Liu X."/>
            <person name="Zhan S."/>
            <person name="St Leger R.J."/>
            <person name="Wang C."/>
        </authorList>
    </citation>
    <scope>NUCLEOTIDE SEQUENCE [LARGE SCALE GENOMIC DNA]</scope>
    <source>
        <strain evidence="2 3">ARSEF 1941</strain>
    </source>
</reference>
<evidence type="ECO:0000313" key="3">
    <source>
        <dbReference type="Proteomes" id="UP000030816"/>
    </source>
</evidence>
<dbReference type="Proteomes" id="UP000030816">
    <property type="component" value="Unassembled WGS sequence"/>
</dbReference>
<dbReference type="AlphaFoldDB" id="A0A0B2WZE6"/>
<feature type="compositionally biased region" description="Polar residues" evidence="1">
    <location>
        <begin position="94"/>
        <end position="112"/>
    </location>
</feature>
<evidence type="ECO:0000313" key="2">
    <source>
        <dbReference type="EMBL" id="KHO01667.1"/>
    </source>
</evidence>
<dbReference type="STRING" id="1081103.A0A0B2WZE6"/>
<gene>
    <name evidence="2" type="ORF">MAM_00668</name>
</gene>
<sequence>MRKSRSAHVKCDCGEKTSKCAHLQQPVDGHKEAESDRDPLAAAAAAAPPKPPIRRRRANTVHSDGLLSFDQNGNHKPAAKHNRAAQKCGPYQLNRVNSTNSASSLGATSESMLYSDGQAPDSFGHRSRAATAREQRRVKSETTSPLMSSGSFTQLQSGLPPLDLSGIDYPSYVVNGSFEMFSSGVSSEVDGPIFSAGLSAASVDWSHYDLGEAKPENFAPSSYSQAGARSFNGLFEFGSGSEQLPRLANTTSTSGEVSEVEDFLGNGDGDVESCFSTNGLIRPANIVARSTDLASIDYDSFYNKNAENNVAVGTISMVEEDAAFWMPNYNDRITTTVDESPDQVAATSMGPFWEL</sequence>
<accession>A0A0B2WZE6</accession>
<protein>
    <submittedName>
        <fullName evidence="2">Copper fist DNA binding domain protein</fullName>
    </submittedName>
</protein>
<organism evidence="2 3">
    <name type="scientific">Metarhizium album (strain ARSEF 1941)</name>
    <dbReference type="NCBI Taxonomy" id="1081103"/>
    <lineage>
        <taxon>Eukaryota</taxon>
        <taxon>Fungi</taxon>
        <taxon>Dikarya</taxon>
        <taxon>Ascomycota</taxon>
        <taxon>Pezizomycotina</taxon>
        <taxon>Sordariomycetes</taxon>
        <taxon>Hypocreomycetidae</taxon>
        <taxon>Hypocreales</taxon>
        <taxon>Clavicipitaceae</taxon>
        <taxon>Metarhizium</taxon>
    </lineage>
</organism>
<comment type="caution">
    <text evidence="2">The sequence shown here is derived from an EMBL/GenBank/DDBJ whole genome shotgun (WGS) entry which is preliminary data.</text>
</comment>
<dbReference type="EMBL" id="AZHE01000001">
    <property type="protein sequence ID" value="KHO01667.1"/>
    <property type="molecule type" value="Genomic_DNA"/>
</dbReference>
<evidence type="ECO:0000256" key="1">
    <source>
        <dbReference type="SAM" id="MobiDB-lite"/>
    </source>
</evidence>
<feature type="compositionally biased region" description="Basic and acidic residues" evidence="1">
    <location>
        <begin position="28"/>
        <end position="39"/>
    </location>
</feature>
<feature type="compositionally biased region" description="Polar residues" evidence="1">
    <location>
        <begin position="141"/>
        <end position="152"/>
    </location>
</feature>
<dbReference type="OrthoDB" id="5600085at2759"/>
<dbReference type="GeneID" id="63735123"/>
<proteinExistence type="predicted"/>
<dbReference type="RefSeq" id="XP_040682732.1">
    <property type="nucleotide sequence ID" value="XM_040819467.1"/>
</dbReference>